<evidence type="ECO:0000313" key="2">
    <source>
        <dbReference type="EMBL" id="EGO00121.1"/>
    </source>
</evidence>
<dbReference type="OrthoDB" id="2757214at2759"/>
<accession>F8PVB1</accession>
<evidence type="ECO:0000313" key="3">
    <source>
        <dbReference type="Proteomes" id="UP000008063"/>
    </source>
</evidence>
<feature type="signal peptide" evidence="1">
    <location>
        <begin position="1"/>
        <end position="21"/>
    </location>
</feature>
<dbReference type="EMBL" id="GL945479">
    <property type="protein sequence ID" value="EGO00121.1"/>
    <property type="molecule type" value="Genomic_DNA"/>
</dbReference>
<reference evidence="3" key="1">
    <citation type="journal article" date="2011" name="Science">
        <title>The plant cell wall-decomposing machinery underlies the functional diversity of forest fungi.</title>
        <authorList>
            <person name="Eastwood D.C."/>
            <person name="Floudas D."/>
            <person name="Binder M."/>
            <person name="Majcherczyk A."/>
            <person name="Schneider P."/>
            <person name="Aerts A."/>
            <person name="Asiegbu F.O."/>
            <person name="Baker S.E."/>
            <person name="Barry K."/>
            <person name="Bendiksby M."/>
            <person name="Blumentritt M."/>
            <person name="Coutinho P.M."/>
            <person name="Cullen D."/>
            <person name="de Vries R.P."/>
            <person name="Gathman A."/>
            <person name="Goodell B."/>
            <person name="Henrissat B."/>
            <person name="Ihrmark K."/>
            <person name="Kauserud H."/>
            <person name="Kohler A."/>
            <person name="LaButti K."/>
            <person name="Lapidus A."/>
            <person name="Lavin J.L."/>
            <person name="Lee Y.-H."/>
            <person name="Lindquist E."/>
            <person name="Lilly W."/>
            <person name="Lucas S."/>
            <person name="Morin E."/>
            <person name="Murat C."/>
            <person name="Oguiza J.A."/>
            <person name="Park J."/>
            <person name="Pisabarro A.G."/>
            <person name="Riley R."/>
            <person name="Rosling A."/>
            <person name="Salamov A."/>
            <person name="Schmidt O."/>
            <person name="Schmutz J."/>
            <person name="Skrede I."/>
            <person name="Stenlid J."/>
            <person name="Wiebenga A."/>
            <person name="Xie X."/>
            <person name="Kuees U."/>
            <person name="Hibbett D.S."/>
            <person name="Hoffmeister D."/>
            <person name="Hoegberg N."/>
            <person name="Martin F."/>
            <person name="Grigoriev I.V."/>
            <person name="Watkinson S.C."/>
        </authorList>
    </citation>
    <scope>NUCLEOTIDE SEQUENCE [LARGE SCALE GENOMIC DNA]</scope>
    <source>
        <strain evidence="3">strain S7.3</strain>
    </source>
</reference>
<feature type="chain" id="PRO_5003376922" evidence="1">
    <location>
        <begin position="22"/>
        <end position="89"/>
    </location>
</feature>
<dbReference type="InParanoid" id="F8PVB1"/>
<dbReference type="AlphaFoldDB" id="F8PVB1"/>
<proteinExistence type="predicted"/>
<dbReference type="STRING" id="936435.F8PVB1"/>
<protein>
    <submittedName>
        <fullName evidence="2">Uncharacterized protein</fullName>
    </submittedName>
</protein>
<gene>
    <name evidence="2" type="ORF">SERLA73DRAFT_72857</name>
</gene>
<name>F8PVB1_SERL3</name>
<organism evidence="3">
    <name type="scientific">Serpula lacrymans var. lacrymans (strain S7.3)</name>
    <name type="common">Dry rot fungus</name>
    <dbReference type="NCBI Taxonomy" id="936435"/>
    <lineage>
        <taxon>Eukaryota</taxon>
        <taxon>Fungi</taxon>
        <taxon>Dikarya</taxon>
        <taxon>Basidiomycota</taxon>
        <taxon>Agaricomycotina</taxon>
        <taxon>Agaricomycetes</taxon>
        <taxon>Agaricomycetidae</taxon>
        <taxon>Boletales</taxon>
        <taxon>Coniophorineae</taxon>
        <taxon>Serpulaceae</taxon>
        <taxon>Serpula</taxon>
    </lineage>
</organism>
<sequence>MSALETLIVLGLCLTGTPVRSESHHKDVSGSSPNGIDAGAGAYQKYLTDGTTCSSTNQSLPTDIQAAVCKAGIKLDDSLYDIFWDDGAW</sequence>
<keyword evidence="3" id="KW-1185">Reference proteome</keyword>
<dbReference type="HOGENOM" id="CLU_2456150_0_0_1"/>
<dbReference type="Proteomes" id="UP000008063">
    <property type="component" value="Unassembled WGS sequence"/>
</dbReference>
<evidence type="ECO:0000256" key="1">
    <source>
        <dbReference type="SAM" id="SignalP"/>
    </source>
</evidence>
<keyword evidence="1" id="KW-0732">Signal</keyword>